<keyword evidence="3" id="KW-1185">Reference proteome</keyword>
<dbReference type="EMBL" id="CAJNOQ010043651">
    <property type="protein sequence ID" value="CAF1631073.1"/>
    <property type="molecule type" value="Genomic_DNA"/>
</dbReference>
<evidence type="ECO:0000313" key="1">
    <source>
        <dbReference type="EMBL" id="CAF1631073.1"/>
    </source>
</evidence>
<protein>
    <submittedName>
        <fullName evidence="1">Uncharacterized protein</fullName>
    </submittedName>
</protein>
<reference evidence="1" key="1">
    <citation type="submission" date="2021-02" db="EMBL/GenBank/DDBJ databases">
        <authorList>
            <person name="Nowell W R."/>
        </authorList>
    </citation>
    <scope>NUCLEOTIDE SEQUENCE</scope>
</reference>
<proteinExistence type="predicted"/>
<dbReference type="Proteomes" id="UP000681722">
    <property type="component" value="Unassembled WGS sequence"/>
</dbReference>
<feature type="non-terminal residue" evidence="1">
    <location>
        <position position="1"/>
    </location>
</feature>
<dbReference type="Proteomes" id="UP000663829">
    <property type="component" value="Unassembled WGS sequence"/>
</dbReference>
<name>A0A816D8S4_9BILA</name>
<dbReference type="EMBL" id="CAJOBC010111521">
    <property type="protein sequence ID" value="CAF4530215.1"/>
    <property type="molecule type" value="Genomic_DNA"/>
</dbReference>
<sequence length="17" mass="1982">YALKNVEGMDNDELDQK</sequence>
<comment type="caution">
    <text evidence="1">The sequence shown here is derived from an EMBL/GenBank/DDBJ whole genome shotgun (WGS) entry which is preliminary data.</text>
</comment>
<evidence type="ECO:0000313" key="3">
    <source>
        <dbReference type="Proteomes" id="UP000663829"/>
    </source>
</evidence>
<organism evidence="1 3">
    <name type="scientific">Didymodactylos carnosus</name>
    <dbReference type="NCBI Taxonomy" id="1234261"/>
    <lineage>
        <taxon>Eukaryota</taxon>
        <taxon>Metazoa</taxon>
        <taxon>Spiralia</taxon>
        <taxon>Gnathifera</taxon>
        <taxon>Rotifera</taxon>
        <taxon>Eurotatoria</taxon>
        <taxon>Bdelloidea</taxon>
        <taxon>Philodinida</taxon>
        <taxon>Philodinidae</taxon>
        <taxon>Didymodactylos</taxon>
    </lineage>
</organism>
<evidence type="ECO:0000313" key="2">
    <source>
        <dbReference type="EMBL" id="CAF4530215.1"/>
    </source>
</evidence>
<feature type="non-terminal residue" evidence="1">
    <location>
        <position position="17"/>
    </location>
</feature>
<dbReference type="AlphaFoldDB" id="A0A816D8S4"/>
<gene>
    <name evidence="1" type="ORF">GPM918_LOCUS44347</name>
    <name evidence="2" type="ORF">SRO942_LOCUS46160</name>
</gene>
<accession>A0A816D8S4</accession>